<evidence type="ECO:0000256" key="2">
    <source>
        <dbReference type="ARBA" id="ARBA00022801"/>
    </source>
</evidence>
<comment type="caution">
    <text evidence="9">The sequence shown here is derived from an EMBL/GenBank/DDBJ whole genome shotgun (WGS) entry which is preliminary data.</text>
</comment>
<feature type="binding site" evidence="4">
    <location>
        <begin position="568"/>
        <end position="572"/>
    </location>
    <ligand>
        <name>AMP</name>
        <dbReference type="ChEBI" id="CHEBI:456215"/>
    </ligand>
</feature>
<feature type="compositionally biased region" description="Low complexity" evidence="7">
    <location>
        <begin position="839"/>
        <end position="858"/>
    </location>
</feature>
<dbReference type="Gene3D" id="3.30.450.40">
    <property type="match status" value="1"/>
</dbReference>
<feature type="binding site" evidence="4">
    <location>
        <position position="610"/>
    </location>
    <ligand>
        <name>AMP</name>
        <dbReference type="ChEBI" id="CHEBI:456215"/>
    </ligand>
</feature>
<feature type="binding site" evidence="4">
    <location>
        <position position="755"/>
    </location>
    <ligand>
        <name>AMP</name>
        <dbReference type="ChEBI" id="CHEBI:456215"/>
    </ligand>
</feature>
<evidence type="ECO:0000256" key="4">
    <source>
        <dbReference type="PIRSR" id="PIRSR623088-2"/>
    </source>
</evidence>
<feature type="binding site" evidence="5">
    <location>
        <position position="610"/>
    </location>
    <ligand>
        <name>Zn(2+)</name>
        <dbReference type="ChEBI" id="CHEBI:29105"/>
        <label>2</label>
    </ligand>
</feature>
<feature type="binding site" evidence="5">
    <location>
        <position position="572"/>
    </location>
    <ligand>
        <name>Zn(2+)</name>
        <dbReference type="ChEBI" id="CHEBI:29105"/>
        <label>1</label>
    </ligand>
</feature>
<evidence type="ECO:0000256" key="6">
    <source>
        <dbReference type="RuleBase" id="RU363067"/>
    </source>
</evidence>
<feature type="binding site" evidence="5">
    <location>
        <position position="609"/>
    </location>
    <ligand>
        <name>Zn(2+)</name>
        <dbReference type="ChEBI" id="CHEBI:29105"/>
        <label>1</label>
    </ligand>
</feature>
<evidence type="ECO:0000256" key="7">
    <source>
        <dbReference type="SAM" id="MobiDB-lite"/>
    </source>
</evidence>
<dbReference type="SUPFAM" id="SSF55781">
    <property type="entry name" value="GAF domain-like"/>
    <property type="match status" value="1"/>
</dbReference>
<keyword evidence="10" id="KW-1185">Reference proteome</keyword>
<dbReference type="EMBL" id="JADGJH010000374">
    <property type="protein sequence ID" value="KAJ3130617.1"/>
    <property type="molecule type" value="Genomic_DNA"/>
</dbReference>
<dbReference type="InterPro" id="IPR036971">
    <property type="entry name" value="PDEase_catalytic_dom_sf"/>
</dbReference>
<dbReference type="SUPFAM" id="SSF109604">
    <property type="entry name" value="HD-domain/PDEase-like"/>
    <property type="match status" value="1"/>
</dbReference>
<comment type="similarity">
    <text evidence="6">Belongs to the cyclic nucleotide phosphodiesterase family.</text>
</comment>
<evidence type="ECO:0000256" key="5">
    <source>
        <dbReference type="PIRSR" id="PIRSR623088-3"/>
    </source>
</evidence>
<evidence type="ECO:0000259" key="8">
    <source>
        <dbReference type="PROSITE" id="PS51845"/>
    </source>
</evidence>
<evidence type="ECO:0000313" key="10">
    <source>
        <dbReference type="Proteomes" id="UP001211907"/>
    </source>
</evidence>
<keyword evidence="2 6" id="KW-0378">Hydrolase</keyword>
<feature type="compositionally biased region" description="Basic and acidic residues" evidence="7">
    <location>
        <begin position="874"/>
        <end position="886"/>
    </location>
</feature>
<feature type="domain" description="PDEase" evidence="8">
    <location>
        <begin position="482"/>
        <end position="800"/>
    </location>
</feature>
<keyword evidence="1 5" id="KW-0479">Metal-binding</keyword>
<feature type="binding site" evidence="5">
    <location>
        <position position="610"/>
    </location>
    <ligand>
        <name>Zn(2+)</name>
        <dbReference type="ChEBI" id="CHEBI:29105"/>
        <label>1</label>
    </ligand>
</feature>
<dbReference type="AlphaFoldDB" id="A0AAD5XI50"/>
<name>A0AAD5XI50_9FUNG</name>
<dbReference type="PROSITE" id="PS00126">
    <property type="entry name" value="PDEASE_I_1"/>
    <property type="match status" value="1"/>
</dbReference>
<feature type="binding site" evidence="4">
    <location>
        <position position="704"/>
    </location>
    <ligand>
        <name>AMP</name>
        <dbReference type="ChEBI" id="CHEBI:456215"/>
    </ligand>
</feature>
<dbReference type="InterPro" id="IPR029016">
    <property type="entry name" value="GAF-like_dom_sf"/>
</dbReference>
<feature type="binding site" evidence="5">
    <location>
        <position position="704"/>
    </location>
    <ligand>
        <name>Zn(2+)</name>
        <dbReference type="ChEBI" id="CHEBI:29105"/>
        <label>1</label>
    </ligand>
</feature>
<dbReference type="InterPro" id="IPR023174">
    <property type="entry name" value="PDEase_CS"/>
</dbReference>
<evidence type="ECO:0000256" key="1">
    <source>
        <dbReference type="ARBA" id="ARBA00022723"/>
    </source>
</evidence>
<dbReference type="PANTHER" id="PTHR11347">
    <property type="entry name" value="CYCLIC NUCLEOTIDE PHOSPHODIESTERASE"/>
    <property type="match status" value="1"/>
</dbReference>
<feature type="compositionally biased region" description="Low complexity" evidence="7">
    <location>
        <begin position="144"/>
        <end position="159"/>
    </location>
</feature>
<sequence length="925" mass="103613">MKKVTENLSKFANRGFIIAKGKNCLALAEYERICGTVTATVKYYEAAIEEFKTNNSSLFEALALEKMAFFWSDAGMTKMSKMCFIEAANKWGSYGSNGKRNQIVSKFQGLFGITESIEMEKSLKITRKIKSEMVALSPIKKESANSTDSSNQSQSNCRSSRFEDSQTTSANAVSFDIDATTAYRVAQSIRDETSLDSLLRKIMKYIMVNTGATKGALILNDTTNLMIEAIAEFNDSKENIDVLQSHPITNQVQGFRLPLSVIYYTFRTSKSIVLTEPVSDATHGSDVYMREFNPKSILCCPIINQSSVTGVVYLENKLQGTAFTPKRIEIIQSLMPTAAIYIKNAKLTKTNTELTAALQDSGKFQNAPKYKIDAPVQRAIDVLNTLKNRMNSQGDPAVRQIDFIMASLTSSDLFMSSIDEINDENGRGIDQDTKNWIENSLLQKTSKSVKGQENDGDEKFTIGNHKPASLNLNDEVAGHPISSFSSIGFAQNMFVQNQEEINTFLDTSRDFDFDVFKLGDLTNGQPLYYLSMHLLQYYGLIDHFNIDPDVARAFFQEVEANYRNLSYHNSYHAADVLQTVNLLLLSDPQMAQNFTKLEILAACIASAVHDVDHPGVNNNYLIQSSHPLAILYNDLSVLEYHHASKAFEIMQSPKTNIFAKFSCDQKRDVRKQMINMVIATATTLKLEESADRALVLDIAIKCADLNNPAKSLEHCKSWAFKIMEEFFQQGDRERLNGLNVSMFMDRNDTNISKCQIGFIDILVTPLFESWSQCIETDFTRTCMKNISLNRAYWESILDKPDAIPIFQAPDPNLLRQELFETTGSPATLKRKLILKQKNLSSGVSQSKASKSPSSGPLAKNFQKPPLRQSSENLRSLDRKKDNKVIDQHSPSTSRRASAKADAVDSMKTNKIMRLPELPKSPASNL</sequence>
<reference evidence="9" key="1">
    <citation type="submission" date="2020-05" db="EMBL/GenBank/DDBJ databases">
        <title>Phylogenomic resolution of chytrid fungi.</title>
        <authorList>
            <person name="Stajich J.E."/>
            <person name="Amses K."/>
            <person name="Simmons R."/>
            <person name="Seto K."/>
            <person name="Myers J."/>
            <person name="Bonds A."/>
            <person name="Quandt C.A."/>
            <person name="Barry K."/>
            <person name="Liu P."/>
            <person name="Grigoriev I."/>
            <person name="Longcore J.E."/>
            <person name="James T.Y."/>
        </authorList>
    </citation>
    <scope>NUCLEOTIDE SEQUENCE</scope>
    <source>
        <strain evidence="9">JEL0513</strain>
    </source>
</reference>
<feature type="region of interest" description="Disordered" evidence="7">
    <location>
        <begin position="140"/>
        <end position="165"/>
    </location>
</feature>
<evidence type="ECO:0000256" key="3">
    <source>
        <dbReference type="PIRSR" id="PIRSR623088-1"/>
    </source>
</evidence>
<dbReference type="InterPro" id="IPR023088">
    <property type="entry name" value="PDEase"/>
</dbReference>
<dbReference type="InterPro" id="IPR002073">
    <property type="entry name" value="PDEase_catalytic_dom"/>
</dbReference>
<dbReference type="InterPro" id="IPR003018">
    <property type="entry name" value="GAF"/>
</dbReference>
<dbReference type="EC" id="3.1.4.-" evidence="6"/>
<dbReference type="GO" id="GO:0046872">
    <property type="term" value="F:metal ion binding"/>
    <property type="evidence" value="ECO:0007669"/>
    <property type="project" value="UniProtKB-KW"/>
</dbReference>
<proteinExistence type="inferred from homology"/>
<protein>
    <recommendedName>
        <fullName evidence="6">Phosphodiesterase</fullName>
        <ecNumber evidence="6">3.1.4.-</ecNumber>
    </recommendedName>
</protein>
<dbReference type="GO" id="GO:0007165">
    <property type="term" value="P:signal transduction"/>
    <property type="evidence" value="ECO:0007669"/>
    <property type="project" value="InterPro"/>
</dbReference>
<evidence type="ECO:0000313" key="9">
    <source>
        <dbReference type="EMBL" id="KAJ3130617.1"/>
    </source>
</evidence>
<dbReference type="SMART" id="SM00065">
    <property type="entry name" value="GAF"/>
    <property type="match status" value="1"/>
</dbReference>
<gene>
    <name evidence="9" type="primary">PDE4D</name>
    <name evidence="9" type="ORF">HK100_007861</name>
</gene>
<accession>A0AAD5XI50</accession>
<dbReference type="Gene3D" id="1.10.1300.10">
    <property type="entry name" value="3'5'-cyclic nucleotide phosphodiesterase, catalytic domain"/>
    <property type="match status" value="1"/>
</dbReference>
<dbReference type="PRINTS" id="PR00387">
    <property type="entry name" value="PDIESTERASE1"/>
</dbReference>
<comment type="cofactor">
    <cofactor evidence="6">
        <name>a divalent metal cation</name>
        <dbReference type="ChEBI" id="CHEBI:60240"/>
    </cofactor>
    <text evidence="6">Binds 2 divalent metal cations per subunit. Site 1 may preferentially bind zinc ions, while site 2 has a preference for magnesium and/or manganese ions.</text>
</comment>
<feature type="active site" description="Proton donor" evidence="3">
    <location>
        <position position="568"/>
    </location>
</feature>
<dbReference type="Proteomes" id="UP001211907">
    <property type="component" value="Unassembled WGS sequence"/>
</dbReference>
<dbReference type="PROSITE" id="PS51845">
    <property type="entry name" value="PDEASE_I_2"/>
    <property type="match status" value="1"/>
</dbReference>
<dbReference type="Pfam" id="PF01590">
    <property type="entry name" value="GAF"/>
    <property type="match status" value="1"/>
</dbReference>
<feature type="region of interest" description="Disordered" evidence="7">
    <location>
        <begin position="839"/>
        <end position="925"/>
    </location>
</feature>
<dbReference type="GO" id="GO:0004114">
    <property type="term" value="F:3',5'-cyclic-nucleotide phosphodiesterase activity"/>
    <property type="evidence" value="ECO:0007669"/>
    <property type="project" value="InterPro"/>
</dbReference>
<organism evidence="9 10">
    <name type="scientific">Physocladia obscura</name>
    <dbReference type="NCBI Taxonomy" id="109957"/>
    <lineage>
        <taxon>Eukaryota</taxon>
        <taxon>Fungi</taxon>
        <taxon>Fungi incertae sedis</taxon>
        <taxon>Chytridiomycota</taxon>
        <taxon>Chytridiomycota incertae sedis</taxon>
        <taxon>Chytridiomycetes</taxon>
        <taxon>Chytridiales</taxon>
        <taxon>Chytriomycetaceae</taxon>
        <taxon>Physocladia</taxon>
    </lineage>
</organism>
<dbReference type="Pfam" id="PF00233">
    <property type="entry name" value="PDEase_I"/>
    <property type="match status" value="1"/>
</dbReference>